<protein>
    <recommendedName>
        <fullName evidence="7">WD repeat domain phosphoinositide-interacting protein 3</fullName>
    </recommendedName>
</protein>
<dbReference type="PANTHER" id="PTHR11227">
    <property type="entry name" value="WD-REPEAT PROTEIN INTERACTING WITH PHOSPHOINOSIDES WIPI -RELATED"/>
    <property type="match status" value="1"/>
</dbReference>
<organism evidence="5 6">
    <name type="scientific">Triparma strigata</name>
    <dbReference type="NCBI Taxonomy" id="1606541"/>
    <lineage>
        <taxon>Eukaryota</taxon>
        <taxon>Sar</taxon>
        <taxon>Stramenopiles</taxon>
        <taxon>Ochrophyta</taxon>
        <taxon>Bolidophyceae</taxon>
        <taxon>Parmales</taxon>
        <taxon>Triparmaceae</taxon>
        <taxon>Triparma</taxon>
    </lineage>
</organism>
<evidence type="ECO:0000256" key="3">
    <source>
        <dbReference type="ARBA" id="ARBA00025740"/>
    </source>
</evidence>
<gene>
    <name evidence="5" type="ORF">TrST_g7032</name>
</gene>
<proteinExistence type="inferred from homology"/>
<dbReference type="InterPro" id="IPR036322">
    <property type="entry name" value="WD40_repeat_dom_sf"/>
</dbReference>
<feature type="compositionally biased region" description="Gly residues" evidence="4">
    <location>
        <begin position="400"/>
        <end position="418"/>
    </location>
</feature>
<keyword evidence="2" id="KW-0677">Repeat</keyword>
<feature type="region of interest" description="Disordered" evidence="4">
    <location>
        <begin position="397"/>
        <end position="437"/>
    </location>
</feature>
<dbReference type="SMART" id="SM00320">
    <property type="entry name" value="WD40"/>
    <property type="match status" value="2"/>
</dbReference>
<dbReference type="Gene3D" id="2.130.10.10">
    <property type="entry name" value="YVTN repeat-like/Quinoprotein amine dehydrogenase"/>
    <property type="match status" value="1"/>
</dbReference>
<evidence type="ECO:0008006" key="7">
    <source>
        <dbReference type="Google" id="ProtNLM"/>
    </source>
</evidence>
<dbReference type="InterPro" id="IPR001680">
    <property type="entry name" value="WD40_rpt"/>
</dbReference>
<dbReference type="Pfam" id="PF21032">
    <property type="entry name" value="PROPPIN"/>
    <property type="match status" value="1"/>
</dbReference>
<dbReference type="EMBL" id="BRXY01000165">
    <property type="protein sequence ID" value="GMH73196.1"/>
    <property type="molecule type" value="Genomic_DNA"/>
</dbReference>
<dbReference type="OrthoDB" id="1667587at2759"/>
<dbReference type="AlphaFoldDB" id="A0A9W7ALG3"/>
<evidence type="ECO:0000313" key="5">
    <source>
        <dbReference type="EMBL" id="GMH73196.1"/>
    </source>
</evidence>
<reference evidence="6" key="1">
    <citation type="journal article" date="2023" name="Commun. Biol.">
        <title>Genome analysis of Parmales, the sister group of diatoms, reveals the evolutionary specialization of diatoms from phago-mixotrophs to photoautotrophs.</title>
        <authorList>
            <person name="Ban H."/>
            <person name="Sato S."/>
            <person name="Yoshikawa S."/>
            <person name="Yamada K."/>
            <person name="Nakamura Y."/>
            <person name="Ichinomiya M."/>
            <person name="Sato N."/>
            <person name="Blanc-Mathieu R."/>
            <person name="Endo H."/>
            <person name="Kuwata A."/>
            <person name="Ogata H."/>
        </authorList>
    </citation>
    <scope>NUCLEOTIDE SEQUENCE [LARGE SCALE GENOMIC DNA]</scope>
    <source>
        <strain evidence="6">NIES 3701</strain>
    </source>
</reference>
<dbReference type="InterPro" id="IPR048720">
    <property type="entry name" value="PROPPIN"/>
</dbReference>
<dbReference type="GO" id="GO:0005737">
    <property type="term" value="C:cytoplasm"/>
    <property type="evidence" value="ECO:0007669"/>
    <property type="project" value="UniProtKB-ARBA"/>
</dbReference>
<evidence type="ECO:0000256" key="4">
    <source>
        <dbReference type="SAM" id="MobiDB-lite"/>
    </source>
</evidence>
<keyword evidence="6" id="KW-1185">Reference proteome</keyword>
<dbReference type="SUPFAM" id="SSF50978">
    <property type="entry name" value="WD40 repeat-like"/>
    <property type="match status" value="1"/>
</dbReference>
<keyword evidence="1" id="KW-0853">WD repeat</keyword>
<name>A0A9W7ALG3_9STRA</name>
<evidence type="ECO:0000256" key="1">
    <source>
        <dbReference type="ARBA" id="ARBA00022574"/>
    </source>
</evidence>
<dbReference type="InterPro" id="IPR015943">
    <property type="entry name" value="WD40/YVTN_repeat-like_dom_sf"/>
</dbReference>
<feature type="region of interest" description="Disordered" evidence="4">
    <location>
        <begin position="261"/>
        <end position="310"/>
    </location>
</feature>
<comment type="similarity">
    <text evidence="3">Belongs to the WD repeat PROPPIN family.</text>
</comment>
<comment type="caution">
    <text evidence="5">The sequence shown here is derived from an EMBL/GenBank/DDBJ whole genome shotgun (WGS) entry which is preliminary data.</text>
</comment>
<feature type="compositionally biased region" description="Polar residues" evidence="4">
    <location>
        <begin position="263"/>
        <end position="273"/>
    </location>
</feature>
<dbReference type="Proteomes" id="UP001165085">
    <property type="component" value="Unassembled WGS sequence"/>
</dbReference>
<accession>A0A9W7ALG3</accession>
<feature type="compositionally biased region" description="Polar residues" evidence="4">
    <location>
        <begin position="282"/>
        <end position="296"/>
    </location>
</feature>
<evidence type="ECO:0000256" key="2">
    <source>
        <dbReference type="ARBA" id="ARBA00022737"/>
    </source>
</evidence>
<sequence>MSALSTGSNSSKTEAGEQLLYVGLNQDHSCFATGTSAGFRIYNCEPYRETFRRTFTKGGGIGYVEMLFRCNLLALVGGGMNPRYPPNKVMIWDDHQNKCIGELSFRQKVIAVKLRRDRVVVALLARIYVYRFSDLALLDQFNTLNNPKGLLALSPDSSSTVLACPSITRGHVRVELYDARKSTLIAAHEAELGAIALNLSGTKLATSSEKGTLVRIWDTNTGNMLKELRRGTERAEIQSIAFNSESSFVACSSDKGTVHIFSLSENPNDNNDSGKGGGEKSPGTSQFSPNANQNYPQGMAAAAPDRSPVGNNKKSGLSFVNKFLPNGVGKYFESEWSYAQIKGIEAPSICAFGQEPFTITIIGKDGSFIRANFKDGGEAERLSYNRFLKGPDEELKLEMGGDGGGSAGGGNVGGGMEGGAEPDADEKVDFHNVQQKK</sequence>
<evidence type="ECO:0000313" key="6">
    <source>
        <dbReference type="Proteomes" id="UP001165085"/>
    </source>
</evidence>